<feature type="compositionally biased region" description="Low complexity" evidence="1">
    <location>
        <begin position="578"/>
        <end position="588"/>
    </location>
</feature>
<dbReference type="InterPro" id="IPR053253">
    <property type="entry name" value="Sex_diff_modulator"/>
</dbReference>
<sequence>MTGRGGPTPGGPPAFPASPGVSPRDAVPPRGPSPPPPASPRVLRRLLPDPAPAPRLLLRGECSYAASDGLPCASSPAPMGDRGWDLRDPRVRDPSPVPEESGRIQGRRVKSIIVDSSGAEVTISGPDQGWTEVARRGSRLTPAEPSVPRSLPGTRRSDRRVVHSAADPQAAPHLISPFAGRCFCCLSKRHRLAACRDPVHCLICRRAGHIASRCPRNHKARISLRDRLGPTPRMIQLSDRLRFPPPPPAAMAPAAPSMLRHLDSSRRPRESRSTAVLSPALDQAVFFLCSHAVTLSAADGVNVSSPMAVGKAPEAQLSVPVHSLRVTAHHPEHFFVTFTQPAHQVNAVRRGSIRVDGACFNISPWHEHDLATFDSLLLHVRVVIEKVPMHFWSVEGAEEILGRRVRVDRLDSRTLERGHTKTFACWVWARDVADIPTSHTLGVLPRGAGRVEEMKGFSPPDRRVAPPPATAEYTMLIHVDRVEDWTQPSPRSSHSAQSGLPSSGSDDEGPPFPLVAPASWTLGVEDGQGGDRSQRLPRAPAASVGCRGAPRDGRPRDRDGEGGSCAGGHRSWKDVLLRRGASRAPRASPSRRRRNRSPPARRGSRESSVRRSGAGRSTAPARRQSRRPSVSATPTVIAKTAGAAAAASQPAPVARSSAAGKDPVEEFFRTAKKPSLASVVVDGLATDVHNAAEAAVAAPLDFVDATLLQASGESVELDAFSPTLLAAASELGQFHKATPSAANTLEVQLGAVTRPVREMEIGGKVAGPESRGLFRTSKQQPLIATAPARRPAAPPKTRATSTPTRSSARQAAIGSSVPVAHRASLRIVKELGLLGPQDRLTAEVAKALLQRFEEPLSDSDISVIARLTHLDGEALRVMARMNGPDGAADEATV</sequence>
<feature type="region of interest" description="Disordered" evidence="1">
    <location>
        <begin position="1"/>
        <end position="54"/>
    </location>
</feature>
<accession>A0A8I6W5R3</accession>
<feature type="compositionally biased region" description="Pro residues" evidence="1">
    <location>
        <begin position="29"/>
        <end position="39"/>
    </location>
</feature>
<dbReference type="Gramene" id="HORVU.MOREX.r3.1HG0045800.1">
    <property type="protein sequence ID" value="HORVU.MOREX.r3.1HG0045800.1.CDS1"/>
    <property type="gene ID" value="HORVU.MOREX.r3.1HG0045800"/>
</dbReference>
<organism evidence="2 3">
    <name type="scientific">Hordeum vulgare subsp. vulgare</name>
    <name type="common">Domesticated barley</name>
    <dbReference type="NCBI Taxonomy" id="112509"/>
    <lineage>
        <taxon>Eukaryota</taxon>
        <taxon>Viridiplantae</taxon>
        <taxon>Streptophyta</taxon>
        <taxon>Embryophyta</taxon>
        <taxon>Tracheophyta</taxon>
        <taxon>Spermatophyta</taxon>
        <taxon>Magnoliopsida</taxon>
        <taxon>Liliopsida</taxon>
        <taxon>Poales</taxon>
        <taxon>Poaceae</taxon>
        <taxon>BOP clade</taxon>
        <taxon>Pooideae</taxon>
        <taxon>Triticodae</taxon>
        <taxon>Triticeae</taxon>
        <taxon>Hordeinae</taxon>
        <taxon>Hordeum</taxon>
    </lineage>
</organism>
<feature type="region of interest" description="Disordered" evidence="1">
    <location>
        <begin position="485"/>
        <end position="633"/>
    </location>
</feature>
<feature type="compositionally biased region" description="Low complexity" evidence="1">
    <location>
        <begin position="610"/>
        <end position="619"/>
    </location>
</feature>
<keyword evidence="3" id="KW-1185">Reference proteome</keyword>
<feature type="region of interest" description="Disordered" evidence="1">
    <location>
        <begin position="66"/>
        <end position="104"/>
    </location>
</feature>
<feature type="compositionally biased region" description="Low complexity" evidence="1">
    <location>
        <begin position="784"/>
        <end position="812"/>
    </location>
</feature>
<dbReference type="EnsemblPlants" id="HORVU.MOREX.r3.1HG0045800.1">
    <property type="protein sequence ID" value="HORVU.MOREX.r3.1HG0045800.1.CDS1"/>
    <property type="gene ID" value="HORVU.MOREX.r3.1HG0045800"/>
</dbReference>
<feature type="compositionally biased region" description="Basic and acidic residues" evidence="1">
    <location>
        <begin position="82"/>
        <end position="93"/>
    </location>
</feature>
<reference evidence="3" key="1">
    <citation type="journal article" date="2012" name="Nature">
        <title>A physical, genetic and functional sequence assembly of the barley genome.</title>
        <authorList>
            <consortium name="The International Barley Genome Sequencing Consortium"/>
            <person name="Mayer K.F."/>
            <person name="Waugh R."/>
            <person name="Brown J.W."/>
            <person name="Schulman A."/>
            <person name="Langridge P."/>
            <person name="Platzer M."/>
            <person name="Fincher G.B."/>
            <person name="Muehlbauer G.J."/>
            <person name="Sato K."/>
            <person name="Close T.J."/>
            <person name="Wise R.P."/>
            <person name="Stein N."/>
        </authorList>
    </citation>
    <scope>NUCLEOTIDE SEQUENCE [LARGE SCALE GENOMIC DNA]</scope>
    <source>
        <strain evidence="3">cv. Morex</strain>
    </source>
</reference>
<feature type="region of interest" description="Disordered" evidence="1">
    <location>
        <begin position="784"/>
        <end position="815"/>
    </location>
</feature>
<evidence type="ECO:0000256" key="1">
    <source>
        <dbReference type="SAM" id="MobiDB-lite"/>
    </source>
</evidence>
<dbReference type="Proteomes" id="UP000011116">
    <property type="component" value="Chromosome 1H"/>
</dbReference>
<feature type="compositionally biased region" description="Polar residues" evidence="1">
    <location>
        <begin position="486"/>
        <end position="504"/>
    </location>
</feature>
<evidence type="ECO:0000313" key="3">
    <source>
        <dbReference type="Proteomes" id="UP000011116"/>
    </source>
</evidence>
<feature type="region of interest" description="Disordered" evidence="1">
    <location>
        <begin position="136"/>
        <end position="160"/>
    </location>
</feature>
<name>A0A8I6W5R3_HORVV</name>
<reference evidence="2" key="3">
    <citation type="submission" date="2022-01" db="UniProtKB">
        <authorList>
            <consortium name="EnsemblPlants"/>
        </authorList>
    </citation>
    <scope>IDENTIFICATION</scope>
    <source>
        <strain evidence="2">subsp. vulgare</strain>
    </source>
</reference>
<dbReference type="PANTHER" id="PTHR33087">
    <property type="entry name" value="OS07G0539200 PROTEIN"/>
    <property type="match status" value="1"/>
</dbReference>
<feature type="compositionally biased region" description="Basic and acidic residues" evidence="1">
    <location>
        <begin position="549"/>
        <end position="561"/>
    </location>
</feature>
<evidence type="ECO:0008006" key="4">
    <source>
        <dbReference type="Google" id="ProtNLM"/>
    </source>
</evidence>
<protein>
    <recommendedName>
        <fullName evidence="4">CCHC-type domain-containing protein</fullName>
    </recommendedName>
</protein>
<dbReference type="AlphaFoldDB" id="A0A8I6W5R3"/>
<evidence type="ECO:0000313" key="2">
    <source>
        <dbReference type="EnsemblPlants" id="HORVU.MOREX.r3.1HG0045800.1.CDS1"/>
    </source>
</evidence>
<reference evidence="2" key="2">
    <citation type="submission" date="2020-10" db="EMBL/GenBank/DDBJ databases">
        <authorList>
            <person name="Scholz U."/>
            <person name="Mascher M."/>
            <person name="Fiebig A."/>
        </authorList>
    </citation>
    <scope>NUCLEOTIDE SEQUENCE [LARGE SCALE GENOMIC DNA]</scope>
    <source>
        <strain evidence="2">cv. Morex</strain>
    </source>
</reference>
<proteinExistence type="predicted"/>
<dbReference type="PANTHER" id="PTHR33087:SF47">
    <property type="entry name" value="DUF4283 DOMAIN-CONTAINING PROTEIN"/>
    <property type="match status" value="1"/>
</dbReference>